<protein>
    <submittedName>
        <fullName evidence="1">Uncharacterized protein</fullName>
    </submittedName>
</protein>
<accession>A0A016X1H1</accession>
<name>A0A016X1H1_9BILA</name>
<evidence type="ECO:0000313" key="2">
    <source>
        <dbReference type="Proteomes" id="UP000024635"/>
    </source>
</evidence>
<keyword evidence="2" id="KW-1185">Reference proteome</keyword>
<proteinExistence type="predicted"/>
<reference evidence="2" key="1">
    <citation type="journal article" date="2015" name="Nat. Genet.">
        <title>The genome and transcriptome of the zoonotic hookworm Ancylostoma ceylanicum identify infection-specific gene families.</title>
        <authorList>
            <person name="Schwarz E.M."/>
            <person name="Hu Y."/>
            <person name="Antoshechkin I."/>
            <person name="Miller M.M."/>
            <person name="Sternberg P.W."/>
            <person name="Aroian R.V."/>
        </authorList>
    </citation>
    <scope>NUCLEOTIDE SEQUENCE</scope>
    <source>
        <strain evidence="2">HY135</strain>
    </source>
</reference>
<sequence length="95" mass="11082">MKTESTCKVMVIIVIIVRNNPSAQTCGRFCEIPYLLYTFSFTNLATGKAFKMRYPFCSVREGGEPKPVHWLWRMVSERRGSAMRKGRAERRPSRY</sequence>
<organism evidence="1 2">
    <name type="scientific">Ancylostoma ceylanicum</name>
    <dbReference type="NCBI Taxonomy" id="53326"/>
    <lineage>
        <taxon>Eukaryota</taxon>
        <taxon>Metazoa</taxon>
        <taxon>Ecdysozoa</taxon>
        <taxon>Nematoda</taxon>
        <taxon>Chromadorea</taxon>
        <taxon>Rhabditida</taxon>
        <taxon>Rhabditina</taxon>
        <taxon>Rhabditomorpha</taxon>
        <taxon>Strongyloidea</taxon>
        <taxon>Ancylostomatidae</taxon>
        <taxon>Ancylostomatinae</taxon>
        <taxon>Ancylostoma</taxon>
    </lineage>
</organism>
<dbReference type="Proteomes" id="UP000024635">
    <property type="component" value="Unassembled WGS sequence"/>
</dbReference>
<gene>
    <name evidence="1" type="primary">Acey_s0439.g1491</name>
    <name evidence="1" type="ORF">Y032_0439g1491</name>
</gene>
<dbReference type="AlphaFoldDB" id="A0A016X1H1"/>
<dbReference type="EMBL" id="JARK01000039">
    <property type="protein sequence ID" value="EYC45083.1"/>
    <property type="molecule type" value="Genomic_DNA"/>
</dbReference>
<evidence type="ECO:0000313" key="1">
    <source>
        <dbReference type="EMBL" id="EYC45083.1"/>
    </source>
</evidence>
<comment type="caution">
    <text evidence="1">The sequence shown here is derived from an EMBL/GenBank/DDBJ whole genome shotgun (WGS) entry which is preliminary data.</text>
</comment>